<reference evidence="2 3" key="1">
    <citation type="journal article" date="2006" name="Science">
        <title>The genome of black cottonwood, Populus trichocarpa (Torr. &amp; Gray).</title>
        <authorList>
            <person name="Tuskan G.A."/>
            <person name="Difazio S."/>
            <person name="Jansson S."/>
            <person name="Bohlmann J."/>
            <person name="Grigoriev I."/>
            <person name="Hellsten U."/>
            <person name="Putnam N."/>
            <person name="Ralph S."/>
            <person name="Rombauts S."/>
            <person name="Salamov A."/>
            <person name="Schein J."/>
            <person name="Sterck L."/>
            <person name="Aerts A."/>
            <person name="Bhalerao R.R."/>
            <person name="Bhalerao R.P."/>
            <person name="Blaudez D."/>
            <person name="Boerjan W."/>
            <person name="Brun A."/>
            <person name="Brunner A."/>
            <person name="Busov V."/>
            <person name="Campbell M."/>
            <person name="Carlson J."/>
            <person name="Chalot M."/>
            <person name="Chapman J."/>
            <person name="Chen G.L."/>
            <person name="Cooper D."/>
            <person name="Coutinho P.M."/>
            <person name="Couturier J."/>
            <person name="Covert S."/>
            <person name="Cronk Q."/>
            <person name="Cunningham R."/>
            <person name="Davis J."/>
            <person name="Degroeve S."/>
            <person name="Dejardin A."/>
            <person name="Depamphilis C."/>
            <person name="Detter J."/>
            <person name="Dirks B."/>
            <person name="Dubchak I."/>
            <person name="Duplessis S."/>
            <person name="Ehlting J."/>
            <person name="Ellis B."/>
            <person name="Gendler K."/>
            <person name="Goodstein D."/>
            <person name="Gribskov M."/>
            <person name="Grimwood J."/>
            <person name="Groover A."/>
            <person name="Gunter L."/>
            <person name="Hamberger B."/>
            <person name="Heinze B."/>
            <person name="Helariutta Y."/>
            <person name="Henrissat B."/>
            <person name="Holligan D."/>
            <person name="Holt R."/>
            <person name="Huang W."/>
            <person name="Islam-Faridi N."/>
            <person name="Jones S."/>
            <person name="Jones-Rhoades M."/>
            <person name="Jorgensen R."/>
            <person name="Joshi C."/>
            <person name="Kangasjarvi J."/>
            <person name="Karlsson J."/>
            <person name="Kelleher C."/>
            <person name="Kirkpatrick R."/>
            <person name="Kirst M."/>
            <person name="Kohler A."/>
            <person name="Kalluri U."/>
            <person name="Larimer F."/>
            <person name="Leebens-Mack J."/>
            <person name="Leple J.C."/>
            <person name="Locascio P."/>
            <person name="Lou Y."/>
            <person name="Lucas S."/>
            <person name="Martin F."/>
            <person name="Montanini B."/>
            <person name="Napoli C."/>
            <person name="Nelson D.R."/>
            <person name="Nelson C."/>
            <person name="Nieminen K."/>
            <person name="Nilsson O."/>
            <person name="Pereda V."/>
            <person name="Peter G."/>
            <person name="Philippe R."/>
            <person name="Pilate G."/>
            <person name="Poliakov A."/>
            <person name="Razumovskaya J."/>
            <person name="Richardson P."/>
            <person name="Rinaldi C."/>
            <person name="Ritland K."/>
            <person name="Rouze P."/>
            <person name="Ryaboy D."/>
            <person name="Schmutz J."/>
            <person name="Schrader J."/>
            <person name="Segerman B."/>
            <person name="Shin H."/>
            <person name="Siddiqui A."/>
            <person name="Sterky F."/>
            <person name="Terry A."/>
            <person name="Tsai C.J."/>
            <person name="Uberbacher E."/>
            <person name="Unneberg P."/>
            <person name="Vahala J."/>
            <person name="Wall K."/>
            <person name="Wessler S."/>
            <person name="Yang G."/>
            <person name="Yin T."/>
            <person name="Douglas C."/>
            <person name="Marra M."/>
            <person name="Sandberg G."/>
            <person name="Van de Peer Y."/>
            <person name="Rokhsar D."/>
        </authorList>
    </citation>
    <scope>NUCLEOTIDE SEQUENCE [LARGE SCALE GENOMIC DNA]</scope>
    <source>
        <strain evidence="3">cv. Nisqually</strain>
    </source>
</reference>
<gene>
    <name evidence="2" type="ORF">POPTR_018G049732</name>
</gene>
<accession>A0A3N7I3R2</accession>
<sequence>MQPSNGGLSYIHHHHHQQQERQQHSMEDDCCCSPSVLQNLNHPCLSHLQQEQHKQPHQVFLQQHHQLFYPFQQQQQQEQQSQGQGTPQNPSLFTMSFKLGRNEGSGNRKASALNNQDEVAATPTLLDGNEHINPPHAILMPRSWHPLEDYTTIKEPFWKQLEKKRWGSEEEEISGNRTRRPFTNECGGFSAIQCYKSAKCWCQRCCQ</sequence>
<protein>
    <submittedName>
        <fullName evidence="2">Uncharacterized protein</fullName>
    </submittedName>
</protein>
<dbReference type="InParanoid" id="A0A3N7I3R2"/>
<evidence type="ECO:0000313" key="3">
    <source>
        <dbReference type="Proteomes" id="UP000006729"/>
    </source>
</evidence>
<dbReference type="Proteomes" id="UP000006729">
    <property type="component" value="Chromosome 18"/>
</dbReference>
<feature type="region of interest" description="Disordered" evidence="1">
    <location>
        <begin position="72"/>
        <end position="114"/>
    </location>
</feature>
<dbReference type="AlphaFoldDB" id="A0A3N7I3R2"/>
<name>A0A3N7I3R2_POPTR</name>
<evidence type="ECO:0000313" key="2">
    <source>
        <dbReference type="EMBL" id="RQP02675.1"/>
    </source>
</evidence>
<proteinExistence type="predicted"/>
<feature type="compositionally biased region" description="Low complexity" evidence="1">
    <location>
        <begin position="72"/>
        <end position="88"/>
    </location>
</feature>
<feature type="region of interest" description="Disordered" evidence="1">
    <location>
        <begin position="1"/>
        <end position="22"/>
    </location>
</feature>
<dbReference type="EMBL" id="CM009307">
    <property type="protein sequence ID" value="RQP02675.1"/>
    <property type="molecule type" value="Genomic_DNA"/>
</dbReference>
<organism evidence="2 3">
    <name type="scientific">Populus trichocarpa</name>
    <name type="common">Western balsam poplar</name>
    <name type="synonym">Populus balsamifera subsp. trichocarpa</name>
    <dbReference type="NCBI Taxonomy" id="3694"/>
    <lineage>
        <taxon>Eukaryota</taxon>
        <taxon>Viridiplantae</taxon>
        <taxon>Streptophyta</taxon>
        <taxon>Embryophyta</taxon>
        <taxon>Tracheophyta</taxon>
        <taxon>Spermatophyta</taxon>
        <taxon>Magnoliopsida</taxon>
        <taxon>eudicotyledons</taxon>
        <taxon>Gunneridae</taxon>
        <taxon>Pentapetalae</taxon>
        <taxon>rosids</taxon>
        <taxon>fabids</taxon>
        <taxon>Malpighiales</taxon>
        <taxon>Salicaceae</taxon>
        <taxon>Saliceae</taxon>
        <taxon>Populus</taxon>
    </lineage>
</organism>
<keyword evidence="3" id="KW-1185">Reference proteome</keyword>
<evidence type="ECO:0000256" key="1">
    <source>
        <dbReference type="SAM" id="MobiDB-lite"/>
    </source>
</evidence>